<reference evidence="1 2" key="1">
    <citation type="submission" date="2020-02" db="EMBL/GenBank/DDBJ databases">
        <title>Complete genome sequence of the novel Campylobacter species Candidatus Campylobacter infans.</title>
        <authorList>
            <person name="Duim B."/>
            <person name="Zomer A."/>
            <person name="van der Graaf L."/>
            <person name="Wagenaar J."/>
        </authorList>
    </citation>
    <scope>NUCLEOTIDE SEQUENCE [LARGE SCALE GENOMIC DNA]</scope>
    <source>
        <strain evidence="1 2">19S00001</strain>
    </source>
</reference>
<dbReference type="AlphaFoldDB" id="A0A7H9CFL3"/>
<dbReference type="RefSeq" id="WP_179975538.1">
    <property type="nucleotide sequence ID" value="NZ_CP049075.1"/>
</dbReference>
<accession>A0A7H9CFL3</accession>
<proteinExistence type="predicted"/>
<gene>
    <name evidence="1" type="ORF">CINF_0373</name>
</gene>
<sequence length="629" mass="73296">MFKNKNELFNFFHNLKEEPNFKKINFTKTDLENLRDDIYDLILKAGDLAPRECLLLFEFYAKAKLSPKKELDIYIQTANKYLASMQSADEKLLFAELKAVCLMLNSDEKALLEYAKIISTLQFSQLSKVEEFIDFFNGLFKDIGFREFYKICKHLFNPKTFLSLSATEQKTILTNTMAYYLSFDKIKIKADFARIYELMIVLFNAFVKDKNLDMALYICAFMLEYFTDDKERVNAEVMQAIQNLAYNYAKNENLPKPHSNKHEKIRVGFMRGRVSFDLAYKIEYSMLKALLEDKNINEKCEFYFYSFQMPQLGDDNPVLMVDLISLGIDFKAPAAGMHALNKFLFDSLEKAKIIRDEIIADEIDVLIDLSGFNEIANFIFSTRTAKKQVYFAHKNAQYDIKNIDERASFCDDLSNDKFHFEKLSVPMDIAKFYNPPVDENLIQSIKQMYPKDAFIFGGDLASSDDERYLRCVAQILKDNKNSIFISYGTNSKSVQNKLKKFGMSKRVYFPGDVDTHLYGHIIDLWLGDFRLNFKNEKLNEYMSKSKPVLYYFEPKILKSQDENIKAFMQKLQELDFLALSEQDYIQKANELAKSPKMLATLGKNCANFITQTNKNAQESLIKEFNKIIF</sequence>
<dbReference type="Gene3D" id="3.40.50.2000">
    <property type="entry name" value="Glycogen Phosphorylase B"/>
    <property type="match status" value="1"/>
</dbReference>
<evidence type="ECO:0000313" key="2">
    <source>
        <dbReference type="Proteomes" id="UP000509414"/>
    </source>
</evidence>
<protein>
    <submittedName>
        <fullName evidence="1">Uncharacterized protein</fullName>
    </submittedName>
</protein>
<name>A0A7H9CFL3_9BACT</name>
<organism evidence="1 2">
    <name type="scientific">Candidatus Campylobacter infans</name>
    <dbReference type="NCBI Taxonomy" id="2561898"/>
    <lineage>
        <taxon>Bacteria</taxon>
        <taxon>Pseudomonadati</taxon>
        <taxon>Campylobacterota</taxon>
        <taxon>Epsilonproteobacteria</taxon>
        <taxon>Campylobacterales</taxon>
        <taxon>Campylobacteraceae</taxon>
        <taxon>Campylobacter</taxon>
    </lineage>
</organism>
<dbReference type="KEGG" id="cinf:CINF_0373"/>
<dbReference type="Proteomes" id="UP000509414">
    <property type="component" value="Chromosome"/>
</dbReference>
<keyword evidence="2" id="KW-1185">Reference proteome</keyword>
<dbReference type="Gene3D" id="3.40.50.11380">
    <property type="match status" value="1"/>
</dbReference>
<dbReference type="EMBL" id="CP049075">
    <property type="protein sequence ID" value="QLI04913.1"/>
    <property type="molecule type" value="Genomic_DNA"/>
</dbReference>
<evidence type="ECO:0000313" key="1">
    <source>
        <dbReference type="EMBL" id="QLI04913.1"/>
    </source>
</evidence>